<feature type="domain" description="Ubiquitin-like protease family profile" evidence="5">
    <location>
        <begin position="38"/>
        <end position="211"/>
    </location>
</feature>
<evidence type="ECO:0000256" key="2">
    <source>
        <dbReference type="ARBA" id="ARBA00022670"/>
    </source>
</evidence>
<keyword evidence="2" id="KW-0645">Protease</keyword>
<name>S7W7L9_SPRLO</name>
<protein>
    <recommendedName>
        <fullName evidence="5">Ubiquitin-like protease family profile domain-containing protein</fullName>
    </recommendedName>
</protein>
<comment type="caution">
    <text evidence="6">The sequence shown here is derived from an EMBL/GenBank/DDBJ whole genome shotgun (WGS) entry which is preliminary data.</text>
</comment>
<evidence type="ECO:0000256" key="1">
    <source>
        <dbReference type="ARBA" id="ARBA00005234"/>
    </source>
</evidence>
<keyword evidence="3" id="KW-0378">Hydrolase</keyword>
<dbReference type="InParanoid" id="S7W7L9"/>
<sequence length="265" mass="32532">MLYILNFSYLHSLLYSMFNCLIHQKHTYDILKIFKLKYKFSHYNIEITKKDYKNLTIYFNDKIINLYFELLQDYSKVYNIKLKTISSFFYTYLNKYGYNYIKTWFKEDLTEYNYIFIPVNTGFHWIFVNINNISYTIEIYNSMYNINKKSNINEFQNFSDKSTIKDNHIYEIYHFITKFTNKKYKVKYMNASQQRNGVDCGVFTLLFARCRLITNRECITRHITIHRKMIRQELMTGKIIYDIDDIKKFSEEERDEYLVDDFNNL</sequence>
<dbReference type="AlphaFoldDB" id="S7W7L9"/>
<dbReference type="GO" id="GO:0006508">
    <property type="term" value="P:proteolysis"/>
    <property type="evidence" value="ECO:0007669"/>
    <property type="project" value="UniProtKB-KW"/>
</dbReference>
<reference evidence="7" key="1">
    <citation type="journal article" date="2013" name="PLoS Genet.">
        <title>The genome of Spraguea lophii and the basis of host-microsporidian interactions.</title>
        <authorList>
            <person name="Campbell S.E."/>
            <person name="Williams T.A."/>
            <person name="Yousuf A."/>
            <person name="Soanes D.M."/>
            <person name="Paszkiewicz K.H."/>
            <person name="Williams B.A.P."/>
        </authorList>
    </citation>
    <scope>NUCLEOTIDE SEQUENCE [LARGE SCALE GENOMIC DNA]</scope>
    <source>
        <strain evidence="7">42_110</strain>
    </source>
</reference>
<dbReference type="PANTHER" id="PTHR12606">
    <property type="entry name" value="SENTRIN/SUMO-SPECIFIC PROTEASE"/>
    <property type="match status" value="1"/>
</dbReference>
<accession>S7W7L9</accession>
<evidence type="ECO:0000313" key="7">
    <source>
        <dbReference type="Proteomes" id="UP000014978"/>
    </source>
</evidence>
<keyword evidence="4" id="KW-0788">Thiol protease</keyword>
<dbReference type="GO" id="GO:0016926">
    <property type="term" value="P:protein desumoylation"/>
    <property type="evidence" value="ECO:0007669"/>
    <property type="project" value="TreeGrafter"/>
</dbReference>
<dbReference type="InterPro" id="IPR038765">
    <property type="entry name" value="Papain-like_cys_pep_sf"/>
</dbReference>
<dbReference type="STRING" id="1358809.S7W7L9"/>
<evidence type="ECO:0000256" key="4">
    <source>
        <dbReference type="ARBA" id="ARBA00022807"/>
    </source>
</evidence>
<proteinExistence type="inferred from homology"/>
<dbReference type="SUPFAM" id="SSF54001">
    <property type="entry name" value="Cysteine proteinases"/>
    <property type="match status" value="1"/>
</dbReference>
<dbReference type="PROSITE" id="PS50600">
    <property type="entry name" value="ULP_PROTEASE"/>
    <property type="match status" value="1"/>
</dbReference>
<dbReference type="EMBL" id="ATCN01000518">
    <property type="protein sequence ID" value="EPR78865.1"/>
    <property type="molecule type" value="Genomic_DNA"/>
</dbReference>
<evidence type="ECO:0000259" key="5">
    <source>
        <dbReference type="PROSITE" id="PS50600"/>
    </source>
</evidence>
<evidence type="ECO:0000313" key="6">
    <source>
        <dbReference type="EMBL" id="EPR78865.1"/>
    </source>
</evidence>
<dbReference type="GO" id="GO:0005634">
    <property type="term" value="C:nucleus"/>
    <property type="evidence" value="ECO:0007669"/>
    <property type="project" value="TreeGrafter"/>
</dbReference>
<dbReference type="VEuPathDB" id="MicrosporidiaDB:SLOPH_1716"/>
<evidence type="ECO:0000256" key="3">
    <source>
        <dbReference type="ARBA" id="ARBA00022801"/>
    </source>
</evidence>
<dbReference type="OrthoDB" id="1939479at2759"/>
<dbReference type="InterPro" id="IPR003653">
    <property type="entry name" value="Peptidase_C48_C"/>
</dbReference>
<dbReference type="OMA" id="CITRHIT"/>
<organism evidence="6 7">
    <name type="scientific">Spraguea lophii (strain 42_110)</name>
    <name type="common">Microsporidian parasite</name>
    <dbReference type="NCBI Taxonomy" id="1358809"/>
    <lineage>
        <taxon>Eukaryota</taxon>
        <taxon>Fungi</taxon>
        <taxon>Fungi incertae sedis</taxon>
        <taxon>Microsporidia</taxon>
        <taxon>Spragueidae</taxon>
        <taxon>Spraguea</taxon>
    </lineage>
</organism>
<gene>
    <name evidence="6" type="ORF">SLOPH_1716</name>
</gene>
<comment type="similarity">
    <text evidence="1">Belongs to the peptidase C48 family.</text>
</comment>
<dbReference type="HOGENOM" id="CLU_1050418_0_0_1"/>
<dbReference type="Pfam" id="PF02902">
    <property type="entry name" value="Peptidase_C48"/>
    <property type="match status" value="1"/>
</dbReference>
<dbReference type="Gene3D" id="3.40.395.10">
    <property type="entry name" value="Adenoviral Proteinase, Chain A"/>
    <property type="match status" value="1"/>
</dbReference>
<dbReference type="PANTHER" id="PTHR12606:SF141">
    <property type="entry name" value="GH15225P-RELATED"/>
    <property type="match status" value="1"/>
</dbReference>
<dbReference type="Proteomes" id="UP000014978">
    <property type="component" value="Unassembled WGS sequence"/>
</dbReference>
<keyword evidence="7" id="KW-1185">Reference proteome</keyword>
<dbReference type="GO" id="GO:0016929">
    <property type="term" value="F:deSUMOylase activity"/>
    <property type="evidence" value="ECO:0007669"/>
    <property type="project" value="TreeGrafter"/>
</dbReference>